<dbReference type="SUPFAM" id="SSF109854">
    <property type="entry name" value="DinB/YfiT-like putative metalloenzymes"/>
    <property type="match status" value="1"/>
</dbReference>
<keyword evidence="2" id="KW-1185">Reference proteome</keyword>
<dbReference type="EMBL" id="BAABCJ010000002">
    <property type="protein sequence ID" value="GAA3704369.1"/>
    <property type="molecule type" value="Genomic_DNA"/>
</dbReference>
<evidence type="ECO:0000313" key="1">
    <source>
        <dbReference type="EMBL" id="GAA3704369.1"/>
    </source>
</evidence>
<reference evidence="2" key="1">
    <citation type="journal article" date="2019" name="Int. J. Syst. Evol. Microbiol.">
        <title>The Global Catalogue of Microorganisms (GCM) 10K type strain sequencing project: providing services to taxonomists for standard genome sequencing and annotation.</title>
        <authorList>
            <consortium name="The Broad Institute Genomics Platform"/>
            <consortium name="The Broad Institute Genome Sequencing Center for Infectious Disease"/>
            <person name="Wu L."/>
            <person name="Ma J."/>
        </authorList>
    </citation>
    <scope>NUCLEOTIDE SEQUENCE [LARGE SCALE GENOMIC DNA]</scope>
    <source>
        <strain evidence="2">JCM 16961</strain>
    </source>
</reference>
<gene>
    <name evidence="1" type="ORF">GCM10022377_17550</name>
</gene>
<dbReference type="RefSeq" id="WP_344883016.1">
    <property type="nucleotide sequence ID" value="NZ_BAABCJ010000002.1"/>
</dbReference>
<sequence length="179" mass="19598">MTLEPQEPRLDTSDPAEHLVAYLDYYRRVVVAKLGGLDAAALTRARLPSGWTPLELLNHLVHMEQRWFRWGFLAESVPAPFGDHAGGAADGPWEAPPTDDARRTADELCTQLLAGGETTTRILRRNALSTHGGLGGRFPTPPAPPLLWIGFHVLQEYARHAGHLDIVRELEDGATGEPG</sequence>
<dbReference type="Gene3D" id="1.20.120.450">
    <property type="entry name" value="dinb family like domain"/>
    <property type="match status" value="1"/>
</dbReference>
<proteinExistence type="predicted"/>
<protein>
    <submittedName>
        <fullName evidence="1">DinB family protein</fullName>
    </submittedName>
</protein>
<dbReference type="Proteomes" id="UP001501536">
    <property type="component" value="Unassembled WGS sequence"/>
</dbReference>
<dbReference type="Pfam" id="PF04978">
    <property type="entry name" value="MST"/>
    <property type="match status" value="1"/>
</dbReference>
<organism evidence="1 2">
    <name type="scientific">Zhihengliuella alba</name>
    <dbReference type="NCBI Taxonomy" id="547018"/>
    <lineage>
        <taxon>Bacteria</taxon>
        <taxon>Bacillati</taxon>
        <taxon>Actinomycetota</taxon>
        <taxon>Actinomycetes</taxon>
        <taxon>Micrococcales</taxon>
        <taxon>Micrococcaceae</taxon>
        <taxon>Zhihengliuella</taxon>
    </lineage>
</organism>
<accession>A0ABP7DHC1</accession>
<evidence type="ECO:0000313" key="2">
    <source>
        <dbReference type="Proteomes" id="UP001501536"/>
    </source>
</evidence>
<dbReference type="InterPro" id="IPR034660">
    <property type="entry name" value="DinB/YfiT-like"/>
</dbReference>
<dbReference type="InterPro" id="IPR007061">
    <property type="entry name" value="MST-like"/>
</dbReference>
<comment type="caution">
    <text evidence="1">The sequence shown here is derived from an EMBL/GenBank/DDBJ whole genome shotgun (WGS) entry which is preliminary data.</text>
</comment>
<name>A0ABP7DHC1_9MICC</name>